<gene>
    <name evidence="2" type="ORF">ACFOE0_09965</name>
</gene>
<organism evidence="2 3">
    <name type="scientific">Shewanella submarina</name>
    <dbReference type="NCBI Taxonomy" id="2016376"/>
    <lineage>
        <taxon>Bacteria</taxon>
        <taxon>Pseudomonadati</taxon>
        <taxon>Pseudomonadota</taxon>
        <taxon>Gammaproteobacteria</taxon>
        <taxon>Alteromonadales</taxon>
        <taxon>Shewanellaceae</taxon>
        <taxon>Shewanella</taxon>
    </lineage>
</organism>
<keyword evidence="3" id="KW-1185">Reference proteome</keyword>
<dbReference type="Proteomes" id="UP001595621">
    <property type="component" value="Unassembled WGS sequence"/>
</dbReference>
<name>A0ABV7GAF0_9GAMM</name>
<sequence>MHIVIMLVLIIVGYMAGSKISWLQGLPIMALGALAATLMGSTRWKHQQEDVWILLGLLSTVAVIVDLGCDDESRQKTIAKLRVLVRAATQY</sequence>
<evidence type="ECO:0000313" key="3">
    <source>
        <dbReference type="Proteomes" id="UP001595621"/>
    </source>
</evidence>
<accession>A0ABV7GAF0</accession>
<dbReference type="RefSeq" id="WP_248935731.1">
    <property type="nucleotide sequence ID" value="NZ_JAKILF010000003.1"/>
</dbReference>
<keyword evidence="1" id="KW-1133">Transmembrane helix</keyword>
<keyword evidence="1" id="KW-0812">Transmembrane</keyword>
<protein>
    <submittedName>
        <fullName evidence="2">Uncharacterized protein</fullName>
    </submittedName>
</protein>
<evidence type="ECO:0000256" key="1">
    <source>
        <dbReference type="SAM" id="Phobius"/>
    </source>
</evidence>
<dbReference type="EMBL" id="JBHRTD010000012">
    <property type="protein sequence ID" value="MFC3138509.1"/>
    <property type="molecule type" value="Genomic_DNA"/>
</dbReference>
<keyword evidence="1" id="KW-0472">Membrane</keyword>
<evidence type="ECO:0000313" key="2">
    <source>
        <dbReference type="EMBL" id="MFC3138509.1"/>
    </source>
</evidence>
<feature type="transmembrane region" description="Helical" evidence="1">
    <location>
        <begin position="51"/>
        <end position="69"/>
    </location>
</feature>
<comment type="caution">
    <text evidence="2">The sequence shown here is derived from an EMBL/GenBank/DDBJ whole genome shotgun (WGS) entry which is preliminary data.</text>
</comment>
<reference evidence="3" key="1">
    <citation type="journal article" date="2019" name="Int. J. Syst. Evol. Microbiol.">
        <title>The Global Catalogue of Microorganisms (GCM) 10K type strain sequencing project: providing services to taxonomists for standard genome sequencing and annotation.</title>
        <authorList>
            <consortium name="The Broad Institute Genomics Platform"/>
            <consortium name="The Broad Institute Genome Sequencing Center for Infectious Disease"/>
            <person name="Wu L."/>
            <person name="Ma J."/>
        </authorList>
    </citation>
    <scope>NUCLEOTIDE SEQUENCE [LARGE SCALE GENOMIC DNA]</scope>
    <source>
        <strain evidence="3">KCTC 52277</strain>
    </source>
</reference>
<proteinExistence type="predicted"/>